<dbReference type="InterPro" id="IPR006153">
    <property type="entry name" value="Cation/H_exchanger_TM"/>
</dbReference>
<dbReference type="AlphaFoldDB" id="A0A8J6J509"/>
<feature type="transmembrane region" description="Helical" evidence="5">
    <location>
        <begin position="84"/>
        <end position="103"/>
    </location>
</feature>
<organism evidence="7 8">
    <name type="scientific">Lawsonibacter hominis</name>
    <dbReference type="NCBI Taxonomy" id="2763053"/>
    <lineage>
        <taxon>Bacteria</taxon>
        <taxon>Bacillati</taxon>
        <taxon>Bacillota</taxon>
        <taxon>Clostridia</taxon>
        <taxon>Eubacteriales</taxon>
        <taxon>Oscillospiraceae</taxon>
        <taxon>Lawsonibacter</taxon>
    </lineage>
</organism>
<dbReference type="Proteomes" id="UP000661435">
    <property type="component" value="Unassembled WGS sequence"/>
</dbReference>
<keyword evidence="8" id="KW-1185">Reference proteome</keyword>
<dbReference type="PANTHER" id="PTHR31102">
    <property type="match status" value="1"/>
</dbReference>
<evidence type="ECO:0000256" key="3">
    <source>
        <dbReference type="ARBA" id="ARBA00022989"/>
    </source>
</evidence>
<evidence type="ECO:0000259" key="6">
    <source>
        <dbReference type="Pfam" id="PF00999"/>
    </source>
</evidence>
<dbReference type="Gene3D" id="1.20.1530.20">
    <property type="match status" value="1"/>
</dbReference>
<dbReference type="InterPro" id="IPR038770">
    <property type="entry name" value="Na+/solute_symporter_sf"/>
</dbReference>
<feature type="transmembrane region" description="Helical" evidence="5">
    <location>
        <begin position="270"/>
        <end position="289"/>
    </location>
</feature>
<sequence>MLTSIALLWLLGMALGAAARKLHLPALVGMLLAGILLGPFGADLLSPALLSVSADLRRLALILILLRAGLSLDLGSLRRSGRSAVLLCFLPAACEVLGMVLLAPRLLGVSVLDAAILGAVVGAVSPAVIVPRMLDLMEAGYGTEQGIPQMVLAGASVDDVFVVVLFSSFTGMASGGRFSPAALAGVPVSILLGAALGLGLGGLLARFFARFPLRDSAKAILLLALSILLTALEDRLGSRVPFSGLLAVLGTGLGLYRRQPAAAQRLAAKFGRLWVAAEILLFALVGAQLNLEYAAASGRAAVLLVLGALCFRALGVLLCMAGGPLNPKERLFAVLAYLPKATVQAAIGGVPLAMGLSCGQVVLTVAVIAILLTAPLGAFAIDVSYRRLLRRAG</sequence>
<reference evidence="7" key="1">
    <citation type="submission" date="2020-08" db="EMBL/GenBank/DDBJ databases">
        <title>Genome public.</title>
        <authorList>
            <person name="Liu C."/>
            <person name="Sun Q."/>
        </authorList>
    </citation>
    <scope>NUCLEOTIDE SEQUENCE</scope>
    <source>
        <strain evidence="7">NSJ-51</strain>
    </source>
</reference>
<comment type="caution">
    <text evidence="7">The sequence shown here is derived from an EMBL/GenBank/DDBJ whole genome shotgun (WGS) entry which is preliminary data.</text>
</comment>
<feature type="domain" description="Cation/H+ exchanger transmembrane" evidence="6">
    <location>
        <begin position="14"/>
        <end position="376"/>
    </location>
</feature>
<protein>
    <submittedName>
        <fullName evidence="7">Cation:proton antiporter</fullName>
    </submittedName>
</protein>
<dbReference type="InterPro" id="IPR051843">
    <property type="entry name" value="CPA1_transporter"/>
</dbReference>
<keyword evidence="2 5" id="KW-0812">Transmembrane</keyword>
<dbReference type="PANTHER" id="PTHR31102:SF1">
    <property type="entry name" value="CATION_H+ EXCHANGER DOMAIN-CONTAINING PROTEIN"/>
    <property type="match status" value="1"/>
</dbReference>
<feature type="transmembrane region" description="Helical" evidence="5">
    <location>
        <begin position="150"/>
        <end position="169"/>
    </location>
</feature>
<evidence type="ECO:0000256" key="5">
    <source>
        <dbReference type="SAM" id="Phobius"/>
    </source>
</evidence>
<feature type="transmembrane region" description="Helical" evidence="5">
    <location>
        <begin position="26"/>
        <end position="50"/>
    </location>
</feature>
<evidence type="ECO:0000256" key="1">
    <source>
        <dbReference type="ARBA" id="ARBA00004141"/>
    </source>
</evidence>
<gene>
    <name evidence="7" type="ORF">H8S57_03200</name>
</gene>
<feature type="transmembrane region" description="Helical" evidence="5">
    <location>
        <begin position="109"/>
        <end position="130"/>
    </location>
</feature>
<dbReference type="EMBL" id="JACOPP010000003">
    <property type="protein sequence ID" value="MBC5732736.1"/>
    <property type="molecule type" value="Genomic_DNA"/>
</dbReference>
<name>A0A8J6J509_9FIRM</name>
<feature type="transmembrane region" description="Helical" evidence="5">
    <location>
        <begin position="301"/>
        <end position="319"/>
    </location>
</feature>
<dbReference type="GO" id="GO:0016020">
    <property type="term" value="C:membrane"/>
    <property type="evidence" value="ECO:0007669"/>
    <property type="project" value="UniProtKB-SubCell"/>
</dbReference>
<evidence type="ECO:0000313" key="8">
    <source>
        <dbReference type="Proteomes" id="UP000661435"/>
    </source>
</evidence>
<evidence type="ECO:0000256" key="4">
    <source>
        <dbReference type="ARBA" id="ARBA00023136"/>
    </source>
</evidence>
<dbReference type="GO" id="GO:0015297">
    <property type="term" value="F:antiporter activity"/>
    <property type="evidence" value="ECO:0007669"/>
    <property type="project" value="InterPro"/>
</dbReference>
<comment type="subcellular location">
    <subcellularLocation>
        <location evidence="1">Membrane</location>
        <topology evidence="1">Multi-pass membrane protein</topology>
    </subcellularLocation>
</comment>
<evidence type="ECO:0000313" key="7">
    <source>
        <dbReference type="EMBL" id="MBC5732736.1"/>
    </source>
</evidence>
<feature type="transmembrane region" description="Helical" evidence="5">
    <location>
        <begin position="181"/>
        <end position="204"/>
    </location>
</feature>
<accession>A0A8J6J509</accession>
<feature type="transmembrane region" description="Helical" evidence="5">
    <location>
        <begin position="360"/>
        <end position="381"/>
    </location>
</feature>
<dbReference type="Pfam" id="PF00999">
    <property type="entry name" value="Na_H_Exchanger"/>
    <property type="match status" value="1"/>
</dbReference>
<keyword evidence="4 5" id="KW-0472">Membrane</keyword>
<keyword evidence="3 5" id="KW-1133">Transmembrane helix</keyword>
<proteinExistence type="predicted"/>
<evidence type="ECO:0000256" key="2">
    <source>
        <dbReference type="ARBA" id="ARBA00022692"/>
    </source>
</evidence>
<feature type="transmembrane region" description="Helical" evidence="5">
    <location>
        <begin position="331"/>
        <end position="354"/>
    </location>
</feature>
<dbReference type="RefSeq" id="WP_186906641.1">
    <property type="nucleotide sequence ID" value="NZ_JACOPP010000003.1"/>
</dbReference>
<dbReference type="GO" id="GO:1902600">
    <property type="term" value="P:proton transmembrane transport"/>
    <property type="evidence" value="ECO:0007669"/>
    <property type="project" value="InterPro"/>
</dbReference>